<evidence type="ECO:0000259" key="3">
    <source>
        <dbReference type="Pfam" id="PF00487"/>
    </source>
</evidence>
<name>A0A6I4SZI8_9SPHN</name>
<dbReference type="EMBL" id="WTYM01000046">
    <property type="protein sequence ID" value="MXO60216.1"/>
    <property type="molecule type" value="Genomic_DNA"/>
</dbReference>
<feature type="region of interest" description="Disordered" evidence="1">
    <location>
        <begin position="1"/>
        <end position="21"/>
    </location>
</feature>
<feature type="transmembrane region" description="Helical" evidence="2">
    <location>
        <begin position="233"/>
        <end position="254"/>
    </location>
</feature>
<dbReference type="PANTHER" id="PTHR19353:SF19">
    <property type="entry name" value="DELTA(5) FATTY ACID DESATURASE C-RELATED"/>
    <property type="match status" value="1"/>
</dbReference>
<dbReference type="Pfam" id="PF00487">
    <property type="entry name" value="FA_desaturase"/>
    <property type="match status" value="1"/>
</dbReference>
<dbReference type="InterPro" id="IPR005804">
    <property type="entry name" value="FA_desaturase_dom"/>
</dbReference>
<evidence type="ECO:0000256" key="2">
    <source>
        <dbReference type="SAM" id="Phobius"/>
    </source>
</evidence>
<keyword evidence="2" id="KW-0472">Membrane</keyword>
<keyword evidence="2" id="KW-0812">Transmembrane</keyword>
<evidence type="ECO:0000313" key="4">
    <source>
        <dbReference type="EMBL" id="MXO60216.1"/>
    </source>
</evidence>
<keyword evidence="2" id="KW-1133">Transmembrane helix</keyword>
<dbReference type="OrthoDB" id="784276at2"/>
<dbReference type="GO" id="GO:0016020">
    <property type="term" value="C:membrane"/>
    <property type="evidence" value="ECO:0007669"/>
    <property type="project" value="TreeGrafter"/>
</dbReference>
<feature type="transmembrane region" description="Helical" evidence="2">
    <location>
        <begin position="100"/>
        <end position="120"/>
    </location>
</feature>
<feature type="domain" description="Fatty acid desaturase" evidence="3">
    <location>
        <begin position="100"/>
        <end position="332"/>
    </location>
</feature>
<dbReference type="RefSeq" id="WP_159795667.1">
    <property type="nucleotide sequence ID" value="NZ_WTYM01000046.1"/>
</dbReference>
<dbReference type="Proteomes" id="UP000433652">
    <property type="component" value="Unassembled WGS sequence"/>
</dbReference>
<dbReference type="GO" id="GO:0008610">
    <property type="term" value="P:lipid biosynthetic process"/>
    <property type="evidence" value="ECO:0007669"/>
    <property type="project" value="UniProtKB-ARBA"/>
</dbReference>
<feature type="transmembrane region" description="Helical" evidence="2">
    <location>
        <begin position="76"/>
        <end position="94"/>
    </location>
</feature>
<keyword evidence="5" id="KW-1185">Reference proteome</keyword>
<evidence type="ECO:0000313" key="5">
    <source>
        <dbReference type="Proteomes" id="UP000433652"/>
    </source>
</evidence>
<proteinExistence type="predicted"/>
<protein>
    <submittedName>
        <fullName evidence="4">Beta-carotene hydroxylase</fullName>
    </submittedName>
</protein>
<dbReference type="InterPro" id="IPR012171">
    <property type="entry name" value="Fatty_acid_desaturase"/>
</dbReference>
<dbReference type="AlphaFoldDB" id="A0A6I4SZI8"/>
<sequence>MDRPIDDLTREETHDDLPLGGEAGLIEGGVESGAADRSAFEWRKAPELDRHVRIRLRKDEREIAARWMADPKQMRIYTVVTLGCFAFWVALFPLCMMDIVPLWFGFAFSTFIAAVGYVPSHEAMHHNIGRLGTKYHFWNEAVGQVATLILIFPFSMARLMHMHHHYHCNHPENDPDYTDGADNWWKAWIKTWLNRQPGADGSIHHYKRCLERIGTPEAHIALRDTMLLQLGSMFFMFALCWSGYAFEAAFLFWLPRHLGLSYIRYWLSWAPHHPRDGLDRYTNTRVFRTWVGHWMSLGMQYHIVHHLYPGIPNHATKYAYYEMKPILEARGVDCTPL</sequence>
<feature type="transmembrane region" description="Helical" evidence="2">
    <location>
        <begin position="141"/>
        <end position="160"/>
    </location>
</feature>
<organism evidence="4 5">
    <name type="scientific">Croceibacterium salegens</name>
    <dbReference type="NCBI Taxonomy" id="1737568"/>
    <lineage>
        <taxon>Bacteria</taxon>
        <taxon>Pseudomonadati</taxon>
        <taxon>Pseudomonadota</taxon>
        <taxon>Alphaproteobacteria</taxon>
        <taxon>Sphingomonadales</taxon>
        <taxon>Erythrobacteraceae</taxon>
        <taxon>Croceibacterium</taxon>
    </lineage>
</organism>
<evidence type="ECO:0000256" key="1">
    <source>
        <dbReference type="SAM" id="MobiDB-lite"/>
    </source>
</evidence>
<gene>
    <name evidence="4" type="ORF">GRI89_11765</name>
</gene>
<dbReference type="GO" id="GO:0016717">
    <property type="term" value="F:oxidoreductase activity, acting on paired donors, with oxidation of a pair of donors resulting in the reduction of molecular oxygen to two molecules of water"/>
    <property type="evidence" value="ECO:0007669"/>
    <property type="project" value="TreeGrafter"/>
</dbReference>
<feature type="compositionally biased region" description="Basic and acidic residues" evidence="1">
    <location>
        <begin position="1"/>
        <end position="17"/>
    </location>
</feature>
<dbReference type="PANTHER" id="PTHR19353">
    <property type="entry name" value="FATTY ACID DESATURASE 2"/>
    <property type="match status" value="1"/>
</dbReference>
<reference evidence="4 5" key="1">
    <citation type="submission" date="2019-12" db="EMBL/GenBank/DDBJ databases">
        <title>Genomic-based taxomic classification of the family Erythrobacteraceae.</title>
        <authorList>
            <person name="Xu L."/>
        </authorList>
    </citation>
    <scope>NUCLEOTIDE SEQUENCE [LARGE SCALE GENOMIC DNA]</scope>
    <source>
        <strain evidence="4 5">MCCC 1K01500</strain>
    </source>
</reference>
<comment type="caution">
    <text evidence="4">The sequence shown here is derived from an EMBL/GenBank/DDBJ whole genome shotgun (WGS) entry which is preliminary data.</text>
</comment>
<accession>A0A6I4SZI8</accession>